<evidence type="ECO:0000256" key="1">
    <source>
        <dbReference type="ARBA" id="ARBA00006484"/>
    </source>
</evidence>
<dbReference type="RefSeq" id="WP_014791717.1">
    <property type="nucleotide sequence ID" value="NC_018016.1"/>
</dbReference>
<dbReference type="PRINTS" id="PR00080">
    <property type="entry name" value="SDRFAMILY"/>
</dbReference>
<dbReference type="InterPro" id="IPR002347">
    <property type="entry name" value="SDR_fam"/>
</dbReference>
<dbReference type="Proteomes" id="UP000006051">
    <property type="component" value="Chromosome"/>
</dbReference>
<dbReference type="KEGG" id="orh:Ornrh_2066"/>
<dbReference type="PATRIC" id="fig|867902.3.peg.2018"/>
<dbReference type="GeneID" id="97258659"/>
<dbReference type="SUPFAM" id="SSF51735">
    <property type="entry name" value="NAD(P)-binding Rossmann-fold domains"/>
    <property type="match status" value="1"/>
</dbReference>
<reference evidence="3 4" key="1">
    <citation type="submission" date="2012-06" db="EMBL/GenBank/DDBJ databases">
        <title>The complete genome of Ornithobacterium rhinotracheale DSM 15997.</title>
        <authorList>
            <consortium name="US DOE Joint Genome Institute (JGI-PGF)"/>
            <person name="Lucas S."/>
            <person name="Copeland A."/>
            <person name="Lapidus A."/>
            <person name="Goodwin L."/>
            <person name="Pitluck S."/>
            <person name="Peters L."/>
            <person name="Mikhailova N."/>
            <person name="Teshima H."/>
            <person name="Kyrpides N."/>
            <person name="Mavromatis K."/>
            <person name="Pagani I."/>
            <person name="Ivanova N."/>
            <person name="Ovchinnikova G."/>
            <person name="Zeytun A."/>
            <person name="Detter J.C."/>
            <person name="Han C."/>
            <person name="Land M."/>
            <person name="Hauser L."/>
            <person name="Markowitz V."/>
            <person name="Cheng J.-F."/>
            <person name="Hugenholtz P."/>
            <person name="Woyke T."/>
            <person name="Wu D."/>
            <person name="Lang E."/>
            <person name="Kopitz M."/>
            <person name="Brambilla E."/>
            <person name="Klenk H.-P."/>
            <person name="Eisen J.A."/>
        </authorList>
    </citation>
    <scope>NUCLEOTIDE SEQUENCE [LARGE SCALE GENOMIC DNA]</scope>
    <source>
        <strain evidence="4">ATCC 51463 / DSM 15997 / CCUG 23171 / LMG 9086</strain>
    </source>
</reference>
<evidence type="ECO:0000313" key="3">
    <source>
        <dbReference type="EMBL" id="AFL98198.1"/>
    </source>
</evidence>
<dbReference type="PANTHER" id="PTHR43639:SF1">
    <property type="entry name" value="SHORT-CHAIN DEHYDROGENASE_REDUCTASE FAMILY PROTEIN"/>
    <property type="match status" value="1"/>
</dbReference>
<dbReference type="PANTHER" id="PTHR43639">
    <property type="entry name" value="OXIDOREDUCTASE, SHORT-CHAIN DEHYDROGENASE/REDUCTASE FAMILY (AFU_ORTHOLOGUE AFUA_5G02870)"/>
    <property type="match status" value="1"/>
</dbReference>
<sequence>MDTKKFFDLSGKTAIVTGGANGIGKACCEVLAAFGAKVVVADYDLETAKKTAQEIEQSGGKAIAIKCDNFKDEDLVNLVEETVKQFGSLEILVNNVGGGGGGKESPYKIEVGQFKKVFEMNVFSTWRLCQLVAPHMEKSGYGSIINMSSMASINKSPAISAYASSKAAINHMTRNLAYDYGPANIRVNAVGPGATRTHALSTVLTPEIEKAMLKHTPIHRLGEPEDIAGAVLYFASPISSWVSGQVIFVNGGGEQTLDM</sequence>
<proteinExistence type="inferred from homology"/>
<keyword evidence="4" id="KW-1185">Reference proteome</keyword>
<evidence type="ECO:0008006" key="5">
    <source>
        <dbReference type="Google" id="ProtNLM"/>
    </source>
</evidence>
<dbReference type="PRINTS" id="PR00081">
    <property type="entry name" value="GDHRDH"/>
</dbReference>
<dbReference type="NCBIfam" id="NF005559">
    <property type="entry name" value="PRK07231.1"/>
    <property type="match status" value="1"/>
</dbReference>
<keyword evidence="2" id="KW-0560">Oxidoreductase</keyword>
<gene>
    <name evidence="3" type="ordered locus">Ornrh_2066</name>
</gene>
<evidence type="ECO:0000313" key="4">
    <source>
        <dbReference type="Proteomes" id="UP000006051"/>
    </source>
</evidence>
<dbReference type="Gene3D" id="3.40.50.720">
    <property type="entry name" value="NAD(P)-binding Rossmann-like Domain"/>
    <property type="match status" value="1"/>
</dbReference>
<dbReference type="GeneID" id="71570110"/>
<dbReference type="eggNOG" id="COG1028">
    <property type="taxonomic scope" value="Bacteria"/>
</dbReference>
<dbReference type="AlphaFoldDB" id="I4A2L4"/>
<organism evidence="3 4">
    <name type="scientific">Ornithobacterium rhinotracheale (strain ATCC 51463 / DSM 15997 / CCUG 23171 / CIP 104009 / LMG 9086)</name>
    <dbReference type="NCBI Taxonomy" id="867902"/>
    <lineage>
        <taxon>Bacteria</taxon>
        <taxon>Pseudomonadati</taxon>
        <taxon>Bacteroidota</taxon>
        <taxon>Flavobacteriia</taxon>
        <taxon>Flavobacteriales</taxon>
        <taxon>Weeksellaceae</taxon>
        <taxon>Ornithobacterium</taxon>
    </lineage>
</organism>
<dbReference type="HOGENOM" id="CLU_010194_1_3_10"/>
<dbReference type="FunFam" id="3.40.50.720:FF:000084">
    <property type="entry name" value="Short-chain dehydrogenase reductase"/>
    <property type="match status" value="1"/>
</dbReference>
<dbReference type="EMBL" id="CP003283">
    <property type="protein sequence ID" value="AFL98198.1"/>
    <property type="molecule type" value="Genomic_DNA"/>
</dbReference>
<protein>
    <recommendedName>
        <fullName evidence="5">Glucose 1-dehydrogenase</fullName>
    </recommendedName>
</protein>
<accession>I4A2L4</accession>
<dbReference type="InterPro" id="IPR036291">
    <property type="entry name" value="NAD(P)-bd_dom_sf"/>
</dbReference>
<dbReference type="PROSITE" id="PS00061">
    <property type="entry name" value="ADH_SHORT"/>
    <property type="match status" value="1"/>
</dbReference>
<dbReference type="Pfam" id="PF13561">
    <property type="entry name" value="adh_short_C2"/>
    <property type="match status" value="1"/>
</dbReference>
<dbReference type="GO" id="GO:0016491">
    <property type="term" value="F:oxidoreductase activity"/>
    <property type="evidence" value="ECO:0007669"/>
    <property type="project" value="UniProtKB-KW"/>
</dbReference>
<evidence type="ECO:0000256" key="2">
    <source>
        <dbReference type="ARBA" id="ARBA00023002"/>
    </source>
</evidence>
<name>I4A2L4_ORNRL</name>
<dbReference type="STRING" id="867902.Ornrh_2066"/>
<comment type="similarity">
    <text evidence="1">Belongs to the short-chain dehydrogenases/reductases (SDR) family.</text>
</comment>
<dbReference type="InterPro" id="IPR020904">
    <property type="entry name" value="Sc_DH/Rdtase_CS"/>
</dbReference>